<accession>A0A934V7I5</accession>
<dbReference type="Pfam" id="PF17853">
    <property type="entry name" value="GGDEF_2"/>
    <property type="match status" value="1"/>
</dbReference>
<dbReference type="Gene3D" id="3.30.450.40">
    <property type="match status" value="1"/>
</dbReference>
<dbReference type="Proteomes" id="UP000635245">
    <property type="component" value="Unassembled WGS sequence"/>
</dbReference>
<evidence type="ECO:0000313" key="4">
    <source>
        <dbReference type="EMBL" id="MBK1787285.1"/>
    </source>
</evidence>
<feature type="domain" description="PucR C-terminal helix-turn-helix" evidence="2">
    <location>
        <begin position="339"/>
        <end position="397"/>
    </location>
</feature>
<dbReference type="Pfam" id="PF13556">
    <property type="entry name" value="HTH_30"/>
    <property type="match status" value="1"/>
</dbReference>
<proteinExistence type="inferred from homology"/>
<name>A0A934V7I5_9PSEU</name>
<dbReference type="InterPro" id="IPR051448">
    <property type="entry name" value="CdaR-like_regulators"/>
</dbReference>
<organism evidence="4 5">
    <name type="scientific">Prauserella cavernicola</name>
    <dbReference type="NCBI Taxonomy" id="2800127"/>
    <lineage>
        <taxon>Bacteria</taxon>
        <taxon>Bacillati</taxon>
        <taxon>Actinomycetota</taxon>
        <taxon>Actinomycetes</taxon>
        <taxon>Pseudonocardiales</taxon>
        <taxon>Pseudonocardiaceae</taxon>
        <taxon>Prauserella</taxon>
    </lineage>
</organism>
<dbReference type="InterPro" id="IPR025736">
    <property type="entry name" value="PucR_C-HTH_dom"/>
</dbReference>
<comment type="similarity">
    <text evidence="1">Belongs to the CdaR family.</text>
</comment>
<sequence>MASDLQRLIDNLGRRLARSVAIDDRYIRLLAYNSHVGAVDEIRIESIMRREVSSDLVRYIQGLGMLEANDLFRVPANPALGLTLDRIGMPVRVEGAVVGVLWLLASDGPLSDDHADAVRQAAEHAAQILHREYLFDELRRGRERELLRDLLSGDPHLHGEAAQLLIEEELLMAGPAVAIVATVSHEQGQPLPENDRLGLAAGLEQCRRRVSPRTAVHLERADHGVLVVVQAERSTTRDIDEVAAVAHERIRAETGRDPQDCQVGIGTQRRGLGEVHASYTEARRAMDVARVVPVHGAVVRFSRLGVFGLLAELPPAQLARNIHPGLHRLLEYDADGSTLTGTLEAFLNNAGDVRRTAAELNIHRASVHYRLRRIEEIAGVDLSDGNDRLDMHVGLKVAQLVQLR</sequence>
<evidence type="ECO:0000259" key="2">
    <source>
        <dbReference type="Pfam" id="PF13556"/>
    </source>
</evidence>
<feature type="domain" description="CdaR GGDEF-like" evidence="3">
    <location>
        <begin position="173"/>
        <end position="288"/>
    </location>
</feature>
<keyword evidence="5" id="KW-1185">Reference proteome</keyword>
<dbReference type="PANTHER" id="PTHR33744:SF1">
    <property type="entry name" value="DNA-BINDING TRANSCRIPTIONAL ACTIVATOR ADER"/>
    <property type="match status" value="1"/>
</dbReference>
<evidence type="ECO:0000259" key="3">
    <source>
        <dbReference type="Pfam" id="PF17853"/>
    </source>
</evidence>
<protein>
    <submittedName>
        <fullName evidence="4">Helix-turn-helix domain-containing protein</fullName>
    </submittedName>
</protein>
<dbReference type="PANTHER" id="PTHR33744">
    <property type="entry name" value="CARBOHYDRATE DIACID REGULATOR"/>
    <property type="match status" value="1"/>
</dbReference>
<dbReference type="AlphaFoldDB" id="A0A934V7I5"/>
<comment type="caution">
    <text evidence="4">The sequence shown here is derived from an EMBL/GenBank/DDBJ whole genome shotgun (WGS) entry which is preliminary data.</text>
</comment>
<reference evidence="4" key="1">
    <citation type="submission" date="2020-12" db="EMBL/GenBank/DDBJ databases">
        <title>Prauserella sp. ASG 168, a novel actinomycete isolated from cave rock.</title>
        <authorList>
            <person name="Suriyachadkun C."/>
        </authorList>
    </citation>
    <scope>NUCLEOTIDE SEQUENCE</scope>
    <source>
        <strain evidence="4">ASG 168</strain>
    </source>
</reference>
<dbReference type="InterPro" id="IPR041522">
    <property type="entry name" value="CdaR_GGDEF"/>
</dbReference>
<dbReference type="SUPFAM" id="SSF55781">
    <property type="entry name" value="GAF domain-like"/>
    <property type="match status" value="1"/>
</dbReference>
<dbReference type="Gene3D" id="1.10.10.2840">
    <property type="entry name" value="PucR C-terminal helix-turn-helix domain"/>
    <property type="match status" value="1"/>
</dbReference>
<gene>
    <name evidence="4" type="ORF">JHE00_23430</name>
</gene>
<evidence type="ECO:0000256" key="1">
    <source>
        <dbReference type="ARBA" id="ARBA00006754"/>
    </source>
</evidence>
<dbReference type="InterPro" id="IPR042070">
    <property type="entry name" value="PucR_C-HTH_sf"/>
</dbReference>
<dbReference type="RefSeq" id="WP_200321734.1">
    <property type="nucleotide sequence ID" value="NZ_JAENJH010000006.1"/>
</dbReference>
<dbReference type="InterPro" id="IPR029016">
    <property type="entry name" value="GAF-like_dom_sf"/>
</dbReference>
<evidence type="ECO:0000313" key="5">
    <source>
        <dbReference type="Proteomes" id="UP000635245"/>
    </source>
</evidence>
<dbReference type="EMBL" id="JAENJH010000006">
    <property type="protein sequence ID" value="MBK1787285.1"/>
    <property type="molecule type" value="Genomic_DNA"/>
</dbReference>